<gene>
    <name evidence="8" type="ORF">CVIRNUC_010894</name>
</gene>
<comment type="caution">
    <text evidence="8">The sequence shown here is derived from an EMBL/GenBank/DDBJ whole genome shotgun (WGS) entry which is preliminary data.</text>
</comment>
<evidence type="ECO:0000256" key="2">
    <source>
        <dbReference type="ARBA" id="ARBA00022679"/>
    </source>
</evidence>
<evidence type="ECO:0000256" key="1">
    <source>
        <dbReference type="ARBA" id="ARBA00010995"/>
    </source>
</evidence>
<dbReference type="PANTHER" id="PTHR20275:SF6">
    <property type="entry name" value="NAD KINASE 2, CHLOROPLASTIC"/>
    <property type="match status" value="1"/>
</dbReference>
<keyword evidence="2" id="KW-0808">Transferase</keyword>
<keyword evidence="3" id="KW-0547">Nucleotide-binding</keyword>
<dbReference type="GO" id="GO:0019674">
    <property type="term" value="P:NAD+ metabolic process"/>
    <property type="evidence" value="ECO:0007669"/>
    <property type="project" value="InterPro"/>
</dbReference>
<evidence type="ECO:0000313" key="8">
    <source>
        <dbReference type="EMBL" id="CAK0787672.1"/>
    </source>
</evidence>
<dbReference type="InterPro" id="IPR016064">
    <property type="entry name" value="NAD/diacylglycerol_kinase_sf"/>
</dbReference>
<comment type="similarity">
    <text evidence="1">Belongs to the NAD kinase family.</text>
</comment>
<dbReference type="GO" id="GO:0005524">
    <property type="term" value="F:ATP binding"/>
    <property type="evidence" value="ECO:0007669"/>
    <property type="project" value="UniProtKB-KW"/>
</dbReference>
<dbReference type="FunFam" id="2.60.200.30:FF:000009">
    <property type="entry name" value="Poly(P)/ATP NAD kinase"/>
    <property type="match status" value="1"/>
</dbReference>
<protein>
    <submittedName>
        <fullName evidence="8">Uncharacterized protein</fullName>
    </submittedName>
</protein>
<organism evidence="8 9">
    <name type="scientific">Coccomyxa viridis</name>
    <dbReference type="NCBI Taxonomy" id="1274662"/>
    <lineage>
        <taxon>Eukaryota</taxon>
        <taxon>Viridiplantae</taxon>
        <taxon>Chlorophyta</taxon>
        <taxon>core chlorophytes</taxon>
        <taxon>Trebouxiophyceae</taxon>
        <taxon>Trebouxiophyceae incertae sedis</taxon>
        <taxon>Coccomyxaceae</taxon>
        <taxon>Coccomyxa</taxon>
    </lineage>
</organism>
<reference evidence="8 9" key="1">
    <citation type="submission" date="2023-10" db="EMBL/GenBank/DDBJ databases">
        <authorList>
            <person name="Maclean D."/>
            <person name="Macfadyen A."/>
        </authorList>
    </citation>
    <scope>NUCLEOTIDE SEQUENCE [LARGE SCALE GENOMIC DNA]</scope>
</reference>
<proteinExistence type="inferred from homology"/>
<evidence type="ECO:0000313" key="9">
    <source>
        <dbReference type="Proteomes" id="UP001314263"/>
    </source>
</evidence>
<keyword evidence="5" id="KW-0067">ATP-binding</keyword>
<evidence type="ECO:0000256" key="6">
    <source>
        <dbReference type="ARBA" id="ARBA00022857"/>
    </source>
</evidence>
<dbReference type="AlphaFoldDB" id="A0AAV1ILU7"/>
<dbReference type="InterPro" id="IPR002504">
    <property type="entry name" value="NADK"/>
</dbReference>
<dbReference type="SUPFAM" id="SSF111331">
    <property type="entry name" value="NAD kinase/diacylglycerol kinase-like"/>
    <property type="match status" value="1"/>
</dbReference>
<keyword evidence="4" id="KW-0418">Kinase</keyword>
<evidence type="ECO:0000256" key="4">
    <source>
        <dbReference type="ARBA" id="ARBA00022777"/>
    </source>
</evidence>
<dbReference type="GO" id="GO:0003951">
    <property type="term" value="F:NAD+ kinase activity"/>
    <property type="evidence" value="ECO:0007669"/>
    <property type="project" value="InterPro"/>
</dbReference>
<dbReference type="InterPro" id="IPR017438">
    <property type="entry name" value="ATP-NAD_kinase_N"/>
</dbReference>
<dbReference type="HAMAP" id="MF_00361">
    <property type="entry name" value="NAD_kinase"/>
    <property type="match status" value="1"/>
</dbReference>
<dbReference type="PANTHER" id="PTHR20275">
    <property type="entry name" value="NAD KINASE"/>
    <property type="match status" value="1"/>
</dbReference>
<dbReference type="InterPro" id="IPR017437">
    <property type="entry name" value="ATP-NAD_kinase_PpnK-typ_C"/>
</dbReference>
<evidence type="ECO:0000256" key="7">
    <source>
        <dbReference type="ARBA" id="ARBA00023027"/>
    </source>
</evidence>
<dbReference type="EMBL" id="CAUYUE010000017">
    <property type="protein sequence ID" value="CAK0787672.1"/>
    <property type="molecule type" value="Genomic_DNA"/>
</dbReference>
<dbReference type="Proteomes" id="UP001314263">
    <property type="component" value="Unassembled WGS sequence"/>
</dbReference>
<evidence type="ECO:0000256" key="3">
    <source>
        <dbReference type="ARBA" id="ARBA00022741"/>
    </source>
</evidence>
<evidence type="ECO:0000256" key="5">
    <source>
        <dbReference type="ARBA" id="ARBA00022840"/>
    </source>
</evidence>
<dbReference type="Gene3D" id="3.40.50.10330">
    <property type="entry name" value="Probable inorganic polyphosphate/atp-NAD kinase, domain 1"/>
    <property type="match status" value="1"/>
</dbReference>
<dbReference type="GO" id="GO:0006741">
    <property type="term" value="P:NADP+ biosynthetic process"/>
    <property type="evidence" value="ECO:0007669"/>
    <property type="project" value="InterPro"/>
</dbReference>
<sequence>MQHRTDTSGALAPPTHRHRMLTSTAQGRGSNHLRHSAFFGRLRDLALLHLCPAALSQPSKQQAPASCSASALHASCSTWLQPRPSGLAPGSITSKQQACSTPAATAAAAARLGSSSQASGRGLCTSGAPGLEPAAFSGQHGLRRSVRLQAVSERGHCGEDGLVKGAGVIFPENTGLKLQRRAYIVWDEDGPRSALLVKKSGDRAAAAMLEEIGKWLQARGLKVLVERGVRQKEFPQFEEFTPNSPDVDFCVTLGGDGTVLHLTSLFTEDVPLPPLVSFAMGTLGFLTPFDVAQYQSCLTQVLEAAEMPVFCTLRTRKRCELTGPEGSVQATHHVLNECLIDRGSSPSMVRTELFVDGHHITTVQADGLIIATPSGSTAYSMSAGGPMVAPSVPCTLLTPIAPHSLSFRPLVVPEASDVEIHIPFDSRANARVSFDGRNTCRMARGSIVKCTTSLCAVPFINLGPLDNDWYDGIVQKLKWNVSARELRKLPSLKKPHYEENGASWDSCPID</sequence>
<accession>A0AAV1ILU7</accession>
<name>A0AAV1ILU7_9CHLO</name>
<keyword evidence="6" id="KW-0521">NADP</keyword>
<keyword evidence="7" id="KW-0520">NAD</keyword>
<dbReference type="Pfam" id="PF20143">
    <property type="entry name" value="NAD_kinase_C"/>
    <property type="match status" value="1"/>
</dbReference>
<dbReference type="Pfam" id="PF01513">
    <property type="entry name" value="NAD_kinase"/>
    <property type="match status" value="1"/>
</dbReference>
<keyword evidence="9" id="KW-1185">Reference proteome</keyword>
<dbReference type="Gene3D" id="2.60.200.30">
    <property type="entry name" value="Probable inorganic polyphosphate/atp-NAD kinase, domain 2"/>
    <property type="match status" value="1"/>
</dbReference>